<evidence type="ECO:0000313" key="2">
    <source>
        <dbReference type="EMBL" id="KKK62301.1"/>
    </source>
</evidence>
<dbReference type="GO" id="GO:0042586">
    <property type="term" value="F:peptide deformylase activity"/>
    <property type="evidence" value="ECO:0007669"/>
    <property type="project" value="InterPro"/>
</dbReference>
<dbReference type="PANTHER" id="PTHR10458">
    <property type="entry name" value="PEPTIDE DEFORMYLASE"/>
    <property type="match status" value="1"/>
</dbReference>
<organism evidence="2">
    <name type="scientific">marine sediment metagenome</name>
    <dbReference type="NCBI Taxonomy" id="412755"/>
    <lineage>
        <taxon>unclassified sequences</taxon>
        <taxon>metagenomes</taxon>
        <taxon>ecological metagenomes</taxon>
    </lineage>
</organism>
<dbReference type="AlphaFoldDB" id="A0A0F8ZQV5"/>
<dbReference type="EMBL" id="LAZR01062062">
    <property type="protein sequence ID" value="KKK62301.1"/>
    <property type="molecule type" value="Genomic_DNA"/>
</dbReference>
<gene>
    <name evidence="2" type="ORF">LCGC14_3005720</name>
</gene>
<proteinExistence type="inferred from homology"/>
<dbReference type="PRINTS" id="PR01576">
    <property type="entry name" value="PDEFORMYLASE"/>
</dbReference>
<accession>A0A0F8ZQV5</accession>
<dbReference type="PANTHER" id="PTHR10458:SF22">
    <property type="entry name" value="PEPTIDE DEFORMYLASE"/>
    <property type="match status" value="1"/>
</dbReference>
<feature type="non-terminal residue" evidence="2">
    <location>
        <position position="1"/>
    </location>
</feature>
<evidence type="ECO:0000256" key="1">
    <source>
        <dbReference type="ARBA" id="ARBA00010759"/>
    </source>
</evidence>
<dbReference type="SUPFAM" id="SSF56420">
    <property type="entry name" value="Peptide deformylase"/>
    <property type="match status" value="1"/>
</dbReference>
<comment type="similarity">
    <text evidence="1">Belongs to the polypeptide deformylase family.</text>
</comment>
<name>A0A0F8ZQV5_9ZZZZ</name>
<dbReference type="Gene3D" id="3.90.45.10">
    <property type="entry name" value="Peptide deformylase"/>
    <property type="match status" value="1"/>
</dbReference>
<dbReference type="InterPro" id="IPR036821">
    <property type="entry name" value="Peptide_deformylase_sf"/>
</dbReference>
<comment type="caution">
    <text evidence="2">The sequence shown here is derived from an EMBL/GenBank/DDBJ whole genome shotgun (WGS) entry which is preliminary data.</text>
</comment>
<evidence type="ECO:0008006" key="3">
    <source>
        <dbReference type="Google" id="ProtNLM"/>
    </source>
</evidence>
<dbReference type="InterPro" id="IPR023635">
    <property type="entry name" value="Peptide_deformylase"/>
</dbReference>
<protein>
    <recommendedName>
        <fullName evidence="3">Peptide deformylase</fullName>
    </recommendedName>
</protein>
<reference evidence="2" key="1">
    <citation type="journal article" date="2015" name="Nature">
        <title>Complex archaea that bridge the gap between prokaryotes and eukaryotes.</title>
        <authorList>
            <person name="Spang A."/>
            <person name="Saw J.H."/>
            <person name="Jorgensen S.L."/>
            <person name="Zaremba-Niedzwiedzka K."/>
            <person name="Martijn J."/>
            <person name="Lind A.E."/>
            <person name="van Eijk R."/>
            <person name="Schleper C."/>
            <person name="Guy L."/>
            <person name="Ettema T.J."/>
        </authorList>
    </citation>
    <scope>NUCLEOTIDE SEQUENCE</scope>
</reference>
<dbReference type="Pfam" id="PF01327">
    <property type="entry name" value="Pep_deformylase"/>
    <property type="match status" value="1"/>
</dbReference>
<sequence>ITHSSGIYRPFEMCLSLPGRVFQVLRHKKITVKGQDLTGQVLTRRLHGRDAQMVSHEVGHLSGILLEDIAIGEYPAYIDTASDS</sequence>